<evidence type="ECO:0000313" key="1">
    <source>
        <dbReference type="EMBL" id="SNS06492.1"/>
    </source>
</evidence>
<dbReference type="RefSeq" id="WP_089304117.1">
    <property type="nucleotide sequence ID" value="NZ_FZOO01000001.1"/>
</dbReference>
<gene>
    <name evidence="1" type="ORF">SAMN06893096_101651</name>
</gene>
<reference evidence="2" key="1">
    <citation type="submission" date="2017-06" db="EMBL/GenBank/DDBJ databases">
        <authorList>
            <person name="Varghese N."/>
            <person name="Submissions S."/>
        </authorList>
    </citation>
    <scope>NUCLEOTIDE SEQUENCE [LARGE SCALE GENOMIC DNA]</scope>
    <source>
        <strain evidence="2">DSM 46839</strain>
    </source>
</reference>
<keyword evidence="2" id="KW-1185">Reference proteome</keyword>
<dbReference type="Proteomes" id="UP000198373">
    <property type="component" value="Unassembled WGS sequence"/>
</dbReference>
<evidence type="ECO:0000313" key="2">
    <source>
        <dbReference type="Proteomes" id="UP000198373"/>
    </source>
</evidence>
<name>A0A239BFV0_9ACTN</name>
<proteinExistence type="predicted"/>
<protein>
    <submittedName>
        <fullName evidence="1">Uncharacterized protein</fullName>
    </submittedName>
</protein>
<organism evidence="1 2">
    <name type="scientific">Geodermatophilus pulveris</name>
    <dbReference type="NCBI Taxonomy" id="1564159"/>
    <lineage>
        <taxon>Bacteria</taxon>
        <taxon>Bacillati</taxon>
        <taxon>Actinomycetota</taxon>
        <taxon>Actinomycetes</taxon>
        <taxon>Geodermatophilales</taxon>
        <taxon>Geodermatophilaceae</taxon>
        <taxon>Geodermatophilus</taxon>
    </lineage>
</organism>
<dbReference type="OrthoDB" id="3831322at2"/>
<sequence length="73" mass="7201">MPGQSAAVAAAEGRVWPCPSCDADREFVQPPCGDGHTEDGGECPEWACADCGTALVSGSPAGVAAGPTRRAAA</sequence>
<dbReference type="EMBL" id="FZOO01000001">
    <property type="protein sequence ID" value="SNS06492.1"/>
    <property type="molecule type" value="Genomic_DNA"/>
</dbReference>
<accession>A0A239BFV0</accession>
<dbReference type="AlphaFoldDB" id="A0A239BFV0"/>